<protein>
    <recommendedName>
        <fullName evidence="2">tetrahydrofolate synthase</fullName>
        <ecNumber evidence="2">6.3.2.17</ecNumber>
    </recommendedName>
    <alternativeName>
        <fullName evidence="8">Tetrahydrofolylpolyglutamate synthase</fullName>
    </alternativeName>
</protein>
<reference evidence="13 14" key="1">
    <citation type="submission" date="2024-03" db="EMBL/GenBank/DDBJ databases">
        <title>Human intestinal bacterial collection.</title>
        <authorList>
            <person name="Pauvert C."/>
            <person name="Hitch T.C.A."/>
            <person name="Clavel T."/>
        </authorList>
    </citation>
    <scope>NUCLEOTIDE SEQUENCE [LARGE SCALE GENOMIC DNA]</scope>
    <source>
        <strain evidence="13 14">CLA-AA-H78B</strain>
    </source>
</reference>
<dbReference type="InterPro" id="IPR036615">
    <property type="entry name" value="Mur_ligase_C_dom_sf"/>
</dbReference>
<accession>A0ABV1I3D3</accession>
<dbReference type="Pfam" id="PF02875">
    <property type="entry name" value="Mur_ligase_C"/>
    <property type="match status" value="1"/>
</dbReference>
<dbReference type="EMBL" id="JBBMFC010000025">
    <property type="protein sequence ID" value="MEQ2579694.1"/>
    <property type="molecule type" value="Genomic_DNA"/>
</dbReference>
<comment type="catalytic activity">
    <reaction evidence="9">
        <text>(6S)-5,6,7,8-tetrahydrofolyl-(gamma-L-Glu)(n) + L-glutamate + ATP = (6S)-5,6,7,8-tetrahydrofolyl-(gamma-L-Glu)(n+1) + ADP + phosphate + H(+)</text>
        <dbReference type="Rhea" id="RHEA:10580"/>
        <dbReference type="Rhea" id="RHEA-COMP:14738"/>
        <dbReference type="Rhea" id="RHEA-COMP:14740"/>
        <dbReference type="ChEBI" id="CHEBI:15378"/>
        <dbReference type="ChEBI" id="CHEBI:29985"/>
        <dbReference type="ChEBI" id="CHEBI:30616"/>
        <dbReference type="ChEBI" id="CHEBI:43474"/>
        <dbReference type="ChEBI" id="CHEBI:141005"/>
        <dbReference type="ChEBI" id="CHEBI:456216"/>
        <dbReference type="EC" id="6.3.2.17"/>
    </reaction>
</comment>
<evidence type="ECO:0000256" key="4">
    <source>
        <dbReference type="ARBA" id="ARBA00022723"/>
    </source>
</evidence>
<dbReference type="SUPFAM" id="SSF53244">
    <property type="entry name" value="MurD-like peptide ligases, peptide-binding domain"/>
    <property type="match status" value="1"/>
</dbReference>
<name>A0ABV1I3D3_9FIRM</name>
<dbReference type="EC" id="6.3.2.17" evidence="2"/>
<dbReference type="Gene3D" id="3.90.190.20">
    <property type="entry name" value="Mur ligase, C-terminal domain"/>
    <property type="match status" value="1"/>
</dbReference>
<dbReference type="RefSeq" id="WP_349144881.1">
    <property type="nucleotide sequence ID" value="NZ_JBBMFC010000025.1"/>
</dbReference>
<sequence>MTYQEAEAYINDTPRFTTKNTLENTKAVLEKMGHPERRMKLIHVAGSNGKGSVCAYLSSILTTAGKQTGLFTSPHLVDINERFQINQENVSNELFLEAFEAVMDMVHTLLKEQPDTFAHPTFFELLFLMGIYIFDKANMEYVVLETGLGGRFDATNVIEHPLISVITSISLEHTEYLGDTCAKIAGEKAGIIKEGCPVVYDGTREDVSEVIEAYAAQMHSRAYAIRPEMYKILMNTHKTIDFSMDTGYYGPMDVSIDSVAEYQIMNAMEAVTAAEVMDIGLTEEDIHRGMERMHWQGRMETVLPGVILDGAHNDSGVEEFVKTARKFQKDTKLTLLFSCVKEKDYDGMIRTICESLDFESVVVTQIDSYRQVPSEELAQIFRKYTTRPVEEISFIDDAFDEAMKRKGDGVLFCVGSLYLVGSLKSLIRSRKNA</sequence>
<keyword evidence="7" id="KW-0460">Magnesium</keyword>
<dbReference type="GO" id="GO:0016874">
    <property type="term" value="F:ligase activity"/>
    <property type="evidence" value="ECO:0007669"/>
    <property type="project" value="UniProtKB-KW"/>
</dbReference>
<dbReference type="NCBIfam" id="TIGR01499">
    <property type="entry name" value="folC"/>
    <property type="match status" value="1"/>
</dbReference>
<dbReference type="InterPro" id="IPR001645">
    <property type="entry name" value="Folylpolyglutamate_synth"/>
</dbReference>
<keyword evidence="4" id="KW-0479">Metal-binding</keyword>
<keyword evidence="14" id="KW-1185">Reference proteome</keyword>
<evidence type="ECO:0000256" key="10">
    <source>
        <dbReference type="PIRNR" id="PIRNR001563"/>
    </source>
</evidence>
<evidence type="ECO:0000256" key="9">
    <source>
        <dbReference type="ARBA" id="ARBA00047493"/>
    </source>
</evidence>
<evidence type="ECO:0000256" key="1">
    <source>
        <dbReference type="ARBA" id="ARBA00008276"/>
    </source>
</evidence>
<evidence type="ECO:0000256" key="6">
    <source>
        <dbReference type="ARBA" id="ARBA00022840"/>
    </source>
</evidence>
<comment type="caution">
    <text evidence="13">The sequence shown here is derived from an EMBL/GenBank/DDBJ whole genome shotgun (WGS) entry which is preliminary data.</text>
</comment>
<evidence type="ECO:0000256" key="7">
    <source>
        <dbReference type="ARBA" id="ARBA00022842"/>
    </source>
</evidence>
<dbReference type="Pfam" id="PF08245">
    <property type="entry name" value="Mur_ligase_M"/>
    <property type="match status" value="1"/>
</dbReference>
<keyword evidence="3 10" id="KW-0436">Ligase</keyword>
<evidence type="ECO:0000313" key="13">
    <source>
        <dbReference type="EMBL" id="MEQ2579694.1"/>
    </source>
</evidence>
<dbReference type="InterPro" id="IPR018109">
    <property type="entry name" value="Folylpolyglutamate_synth_CS"/>
</dbReference>
<evidence type="ECO:0000256" key="3">
    <source>
        <dbReference type="ARBA" id="ARBA00022598"/>
    </source>
</evidence>
<keyword evidence="6 10" id="KW-0067">ATP-binding</keyword>
<feature type="domain" description="Mur ligase C-terminal" evidence="11">
    <location>
        <begin position="297"/>
        <end position="413"/>
    </location>
</feature>
<dbReference type="PROSITE" id="PS01012">
    <property type="entry name" value="FOLYLPOLYGLU_SYNT_2"/>
    <property type="match status" value="1"/>
</dbReference>
<evidence type="ECO:0000313" key="14">
    <source>
        <dbReference type="Proteomes" id="UP001470288"/>
    </source>
</evidence>
<dbReference type="Proteomes" id="UP001470288">
    <property type="component" value="Unassembled WGS sequence"/>
</dbReference>
<dbReference type="PIRSF" id="PIRSF001563">
    <property type="entry name" value="Folylpolyglu_synth"/>
    <property type="match status" value="1"/>
</dbReference>
<dbReference type="InterPro" id="IPR013221">
    <property type="entry name" value="Mur_ligase_cen"/>
</dbReference>
<evidence type="ECO:0000259" key="11">
    <source>
        <dbReference type="Pfam" id="PF02875"/>
    </source>
</evidence>
<comment type="similarity">
    <text evidence="1 10">Belongs to the folylpolyglutamate synthase family.</text>
</comment>
<dbReference type="InterPro" id="IPR004101">
    <property type="entry name" value="Mur_ligase_C"/>
</dbReference>
<organism evidence="13 14">
    <name type="scientific">Hominiventricola aquisgranensis</name>
    <dbReference type="NCBI Taxonomy" id="3133164"/>
    <lineage>
        <taxon>Bacteria</taxon>
        <taxon>Bacillati</taxon>
        <taxon>Bacillota</taxon>
        <taxon>Clostridia</taxon>
        <taxon>Lachnospirales</taxon>
        <taxon>Lachnospiraceae</taxon>
        <taxon>Hominiventricola</taxon>
    </lineage>
</organism>
<feature type="domain" description="Mur ligase central" evidence="12">
    <location>
        <begin position="44"/>
        <end position="274"/>
    </location>
</feature>
<evidence type="ECO:0000256" key="5">
    <source>
        <dbReference type="ARBA" id="ARBA00022741"/>
    </source>
</evidence>
<proteinExistence type="inferred from homology"/>
<evidence type="ECO:0000256" key="2">
    <source>
        <dbReference type="ARBA" id="ARBA00013025"/>
    </source>
</evidence>
<evidence type="ECO:0000256" key="8">
    <source>
        <dbReference type="ARBA" id="ARBA00030592"/>
    </source>
</evidence>
<evidence type="ECO:0000259" key="12">
    <source>
        <dbReference type="Pfam" id="PF08245"/>
    </source>
</evidence>
<dbReference type="PANTHER" id="PTHR11136:SF0">
    <property type="entry name" value="DIHYDROFOLATE SYNTHETASE-RELATED"/>
    <property type="match status" value="1"/>
</dbReference>
<keyword evidence="5 10" id="KW-0547">Nucleotide-binding</keyword>
<dbReference type="PANTHER" id="PTHR11136">
    <property type="entry name" value="FOLYLPOLYGLUTAMATE SYNTHASE-RELATED"/>
    <property type="match status" value="1"/>
</dbReference>
<dbReference type="InterPro" id="IPR036565">
    <property type="entry name" value="Mur-like_cat_sf"/>
</dbReference>
<dbReference type="Gene3D" id="3.40.1190.10">
    <property type="entry name" value="Mur-like, catalytic domain"/>
    <property type="match status" value="1"/>
</dbReference>
<dbReference type="SUPFAM" id="SSF53623">
    <property type="entry name" value="MurD-like peptide ligases, catalytic domain"/>
    <property type="match status" value="1"/>
</dbReference>
<gene>
    <name evidence="13" type="ORF">WMO62_12825</name>
</gene>